<dbReference type="Gene3D" id="2.150.10.10">
    <property type="entry name" value="Serralysin-like metalloprotease, C-terminal"/>
    <property type="match status" value="4"/>
</dbReference>
<organism evidence="5 6">
    <name type="scientific">Nitratireductor aestuarii</name>
    <dbReference type="NCBI Taxonomy" id="1735103"/>
    <lineage>
        <taxon>Bacteria</taxon>
        <taxon>Pseudomonadati</taxon>
        <taxon>Pseudomonadota</taxon>
        <taxon>Alphaproteobacteria</taxon>
        <taxon>Hyphomicrobiales</taxon>
        <taxon>Phyllobacteriaceae</taxon>
        <taxon>Nitratireductor</taxon>
    </lineage>
</organism>
<feature type="domain" description="Cadherin-like" evidence="4">
    <location>
        <begin position="211"/>
        <end position="299"/>
    </location>
</feature>
<proteinExistence type="predicted"/>
<comment type="subcellular location">
    <subcellularLocation>
        <location evidence="1">Secreted</location>
    </subcellularLocation>
</comment>
<dbReference type="Pfam" id="PF00353">
    <property type="entry name" value="HemolysinCabind"/>
    <property type="match status" value="4"/>
</dbReference>
<evidence type="ECO:0000256" key="3">
    <source>
        <dbReference type="SAM" id="MobiDB-lite"/>
    </source>
</evidence>
<protein>
    <recommendedName>
        <fullName evidence="4">Cadherin-like domain-containing protein</fullName>
    </recommendedName>
</protein>
<evidence type="ECO:0000259" key="4">
    <source>
        <dbReference type="Pfam" id="PF17892"/>
    </source>
</evidence>
<dbReference type="InterPro" id="IPR041690">
    <property type="entry name" value="Cadherin_5"/>
</dbReference>
<dbReference type="InterPro" id="IPR011049">
    <property type="entry name" value="Serralysin-like_metalloprot_C"/>
</dbReference>
<keyword evidence="2" id="KW-0964">Secreted</keyword>
<dbReference type="GO" id="GO:0005576">
    <property type="term" value="C:extracellular region"/>
    <property type="evidence" value="ECO:0007669"/>
    <property type="project" value="UniProtKB-SubCell"/>
</dbReference>
<evidence type="ECO:0000313" key="5">
    <source>
        <dbReference type="EMBL" id="GGA77962.1"/>
    </source>
</evidence>
<feature type="region of interest" description="Disordered" evidence="3">
    <location>
        <begin position="149"/>
        <end position="220"/>
    </location>
</feature>
<name>A0A916W926_9HYPH</name>
<evidence type="ECO:0000313" key="6">
    <source>
        <dbReference type="Proteomes" id="UP000636264"/>
    </source>
</evidence>
<dbReference type="InterPro" id="IPR001343">
    <property type="entry name" value="Hemolysn_Ca-bd"/>
</dbReference>
<dbReference type="InterPro" id="IPR018511">
    <property type="entry name" value="Hemolysin-typ_Ca-bd_CS"/>
</dbReference>
<dbReference type="PRINTS" id="PR00313">
    <property type="entry name" value="CABNDNGRPT"/>
</dbReference>
<dbReference type="PANTHER" id="PTHR38340:SF1">
    <property type="entry name" value="S-LAYER PROTEIN"/>
    <property type="match status" value="1"/>
</dbReference>
<dbReference type="PROSITE" id="PS00330">
    <property type="entry name" value="HEMOLYSIN_CALCIUM"/>
    <property type="match status" value="1"/>
</dbReference>
<feature type="compositionally biased region" description="Acidic residues" evidence="3">
    <location>
        <begin position="187"/>
        <end position="207"/>
    </location>
</feature>
<dbReference type="Proteomes" id="UP000636264">
    <property type="component" value="Unassembled WGS sequence"/>
</dbReference>
<evidence type="ECO:0000256" key="1">
    <source>
        <dbReference type="ARBA" id="ARBA00004613"/>
    </source>
</evidence>
<gene>
    <name evidence="5" type="ORF">GCM10011385_35130</name>
</gene>
<dbReference type="PANTHER" id="PTHR38340">
    <property type="entry name" value="S-LAYER PROTEIN"/>
    <property type="match status" value="1"/>
</dbReference>
<evidence type="ECO:0000256" key="2">
    <source>
        <dbReference type="ARBA" id="ARBA00022525"/>
    </source>
</evidence>
<sequence length="642" mass="67452">MAMIINVKGTKQTQVETDPGQKYLHSDLDRKTQTPFAIGMILMSFALYLKSFLGGSEPERVAQDEHAEESQGDADPMGGYIAADIIELPVQPKGSAGQVVEHVPMLSEEFPSGIFYDPIIGPIAYEIDPESVFATRPLIVAALAANDNDHLNIPPVTSGGSNPTGPGLPPNPTTPGQGAPEGPTNPDPDDNDDGDTPGGGDDEEDGEDRTNRAPRSGGPITLWDLSGCAPFLIGLSDLLGNAVDPDGDTLAVRNVVASHGTMTWEDGQWSFQAEPGFEGLVVLRYEVTDGEYSFQQVAYIQVQPNTIQGTVADDNIVGTDCGEIIMGLAGDDNIYARAGDDVIYGGDGDDHIVAGAGDDVVFGGNGDDIIFGGDGNDVLYGEAGDDYLAGDDGDDILFGGDGNDWIFGGAGDDVADGGDGDDLIYGGDGNDTLKGGNGSDIVAGGAGDDLVIAAADAADDQYDGGAGFDTLDYSATSEGIVVDLAEGIATGEEIGTDTFTDFETIVGGTGDDHFVAGEGEFTLAGGGGDDVFEFLPTTEPAVVAETTPAPTANYTILDFDVGDRVRMSKYDIFERALDKYEDTFEEIYGDDFDDDDIPIRYRHDNVDALNQTIIEADFNNDGIWETVVTIEGTRAFFIIEHA</sequence>
<feature type="compositionally biased region" description="Low complexity" evidence="3">
    <location>
        <begin position="174"/>
        <end position="184"/>
    </location>
</feature>
<feature type="compositionally biased region" description="Low complexity" evidence="3">
    <location>
        <begin position="149"/>
        <end position="165"/>
    </location>
</feature>
<dbReference type="AlphaFoldDB" id="A0A916W926"/>
<dbReference type="SUPFAM" id="SSF51120">
    <property type="entry name" value="beta-Roll"/>
    <property type="match status" value="2"/>
</dbReference>
<keyword evidence="6" id="KW-1185">Reference proteome</keyword>
<dbReference type="InterPro" id="IPR050557">
    <property type="entry name" value="RTX_toxin/Mannuronan_C5-epim"/>
</dbReference>
<accession>A0A916W926</accession>
<dbReference type="GO" id="GO:0005509">
    <property type="term" value="F:calcium ion binding"/>
    <property type="evidence" value="ECO:0007669"/>
    <property type="project" value="InterPro"/>
</dbReference>
<dbReference type="RefSeq" id="WP_188722404.1">
    <property type="nucleotide sequence ID" value="NZ_BMIF01000013.1"/>
</dbReference>
<comment type="caution">
    <text evidence="5">The sequence shown here is derived from an EMBL/GenBank/DDBJ whole genome shotgun (WGS) entry which is preliminary data.</text>
</comment>
<dbReference type="EMBL" id="BMIF01000013">
    <property type="protein sequence ID" value="GGA77962.1"/>
    <property type="molecule type" value="Genomic_DNA"/>
</dbReference>
<dbReference type="Pfam" id="PF17892">
    <property type="entry name" value="Cadherin_5"/>
    <property type="match status" value="1"/>
</dbReference>
<reference evidence="5" key="1">
    <citation type="journal article" date="2014" name="Int. J. Syst. Evol. Microbiol.">
        <title>Complete genome sequence of Corynebacterium casei LMG S-19264T (=DSM 44701T), isolated from a smear-ripened cheese.</title>
        <authorList>
            <consortium name="US DOE Joint Genome Institute (JGI-PGF)"/>
            <person name="Walter F."/>
            <person name="Albersmeier A."/>
            <person name="Kalinowski J."/>
            <person name="Ruckert C."/>
        </authorList>
    </citation>
    <scope>NUCLEOTIDE SEQUENCE</scope>
    <source>
        <strain evidence="5">CGMCC 1.15320</strain>
    </source>
</reference>
<reference evidence="5" key="2">
    <citation type="submission" date="2020-09" db="EMBL/GenBank/DDBJ databases">
        <authorList>
            <person name="Sun Q."/>
            <person name="Zhou Y."/>
        </authorList>
    </citation>
    <scope>NUCLEOTIDE SEQUENCE</scope>
    <source>
        <strain evidence="5">CGMCC 1.15320</strain>
    </source>
</reference>